<evidence type="ECO:0008006" key="6">
    <source>
        <dbReference type="Google" id="ProtNLM"/>
    </source>
</evidence>
<feature type="region of interest" description="Disordered" evidence="2">
    <location>
        <begin position="213"/>
        <end position="246"/>
    </location>
</feature>
<proteinExistence type="predicted"/>
<name>A0AA39UYR8_9LECA</name>
<accession>A0AA39UYR8</accession>
<evidence type="ECO:0000313" key="5">
    <source>
        <dbReference type="Proteomes" id="UP001166286"/>
    </source>
</evidence>
<dbReference type="Proteomes" id="UP001166286">
    <property type="component" value="Unassembled WGS sequence"/>
</dbReference>
<feature type="region of interest" description="Disordered" evidence="2">
    <location>
        <begin position="322"/>
        <end position="358"/>
    </location>
</feature>
<protein>
    <recommendedName>
        <fullName evidence="6">GPI anchored protein</fullName>
    </recommendedName>
</protein>
<comment type="caution">
    <text evidence="4">The sequence shown here is derived from an EMBL/GenBank/DDBJ whole genome shotgun (WGS) entry which is preliminary data.</text>
</comment>
<dbReference type="AlphaFoldDB" id="A0AA39UYR8"/>
<organism evidence="4 5">
    <name type="scientific">Cladonia borealis</name>
    <dbReference type="NCBI Taxonomy" id="184061"/>
    <lineage>
        <taxon>Eukaryota</taxon>
        <taxon>Fungi</taxon>
        <taxon>Dikarya</taxon>
        <taxon>Ascomycota</taxon>
        <taxon>Pezizomycotina</taxon>
        <taxon>Lecanoromycetes</taxon>
        <taxon>OSLEUM clade</taxon>
        <taxon>Lecanoromycetidae</taxon>
        <taxon>Lecanorales</taxon>
        <taxon>Lecanorineae</taxon>
        <taxon>Cladoniaceae</taxon>
        <taxon>Cladonia</taxon>
    </lineage>
</organism>
<keyword evidence="5" id="KW-1185">Reference proteome</keyword>
<reference evidence="4" key="1">
    <citation type="submission" date="2023-03" db="EMBL/GenBank/DDBJ databases">
        <title>Complete genome of Cladonia borealis.</title>
        <authorList>
            <person name="Park H."/>
        </authorList>
    </citation>
    <scope>NUCLEOTIDE SEQUENCE</scope>
    <source>
        <strain evidence="4">ANT050790</strain>
    </source>
</reference>
<evidence type="ECO:0000256" key="1">
    <source>
        <dbReference type="SAM" id="Coils"/>
    </source>
</evidence>
<evidence type="ECO:0000256" key="2">
    <source>
        <dbReference type="SAM" id="MobiDB-lite"/>
    </source>
</evidence>
<evidence type="ECO:0000313" key="4">
    <source>
        <dbReference type="EMBL" id="KAK0508857.1"/>
    </source>
</evidence>
<feature type="compositionally biased region" description="Low complexity" evidence="2">
    <location>
        <begin position="322"/>
        <end position="346"/>
    </location>
</feature>
<feature type="signal peptide" evidence="3">
    <location>
        <begin position="1"/>
        <end position="27"/>
    </location>
</feature>
<evidence type="ECO:0000256" key="3">
    <source>
        <dbReference type="SAM" id="SignalP"/>
    </source>
</evidence>
<feature type="coiled-coil region" evidence="1">
    <location>
        <begin position="528"/>
        <end position="562"/>
    </location>
</feature>
<feature type="chain" id="PRO_5041458416" description="GPI anchored protein" evidence="3">
    <location>
        <begin position="28"/>
        <end position="577"/>
    </location>
</feature>
<gene>
    <name evidence="4" type="ORF">JMJ35_009133</name>
</gene>
<sequence>MRFSAIIRTILSMQVLAVCLLVGATFSSTYSPEEYQGPVEHNNTSVKLSEFAHQPSELDPISLSAPLFRNDILGAAWFETDRSFKLDARAGGCQCSGLSNECCTPTASSEAPFCMPTGSTCCPNAYCVETESCCGDGGCCPAITCQNTTCYTKSNGPGCCPNGSSCSGPATCYDYTSSNCSDITTPSPQCCPPDLPFCNYSDQAGYGCYATSAPAPSSTSSTKPSTTIPKSDLTTTTTTSSSTQTRSTKTITVAAISNPTGGLNLKFPFPSLFPIPKLTTEEEGEVTKYILSNGAALSLENNPSSPQTGIASFIITGTINPSPTSSNPTTISSKPTTPVISASSSPPISPPPTNSITTTQTTGTAAEFPLATTISTSQSSPILAPFRLIRDHPHVFIFIYTFWIILLMEEGFSSNLLNILIAPWIVGNFVYSMFFHNVPIPTPPAAGTLAREGDSEAGSAEEIENVRKKRWLHFLWWLFYYKVPVATPPAAESEEEQEASSEDEIEARVDDEIQLLQSWRLERLERSIETRERRVELQKCILERLERRRDSVDRELERVQWREAMGRMVEAMRSSGR</sequence>
<keyword evidence="1" id="KW-0175">Coiled coil</keyword>
<dbReference type="EMBL" id="JAFEKC020000020">
    <property type="protein sequence ID" value="KAK0508857.1"/>
    <property type="molecule type" value="Genomic_DNA"/>
</dbReference>
<keyword evidence="3" id="KW-0732">Signal</keyword>